<dbReference type="Proteomes" id="UP000427716">
    <property type="component" value="Chromosome"/>
</dbReference>
<dbReference type="Pfam" id="PF04299">
    <property type="entry name" value="FMN_bind_2"/>
    <property type="match status" value="1"/>
</dbReference>
<dbReference type="EMBL" id="CP046415">
    <property type="protein sequence ID" value="QGT78383.1"/>
    <property type="molecule type" value="Genomic_DNA"/>
</dbReference>
<dbReference type="InterPro" id="IPR007396">
    <property type="entry name" value="TR_PAI2-type"/>
</dbReference>
<organism evidence="1 2">
    <name type="scientific">Guyparkeria halophila</name>
    <dbReference type="NCBI Taxonomy" id="47960"/>
    <lineage>
        <taxon>Bacteria</taxon>
        <taxon>Pseudomonadati</taxon>
        <taxon>Pseudomonadota</taxon>
        <taxon>Gammaproteobacteria</taxon>
        <taxon>Chromatiales</taxon>
        <taxon>Thioalkalibacteraceae</taxon>
        <taxon>Guyparkeria</taxon>
    </lineage>
</organism>
<proteinExistence type="predicted"/>
<name>A0A6I6D373_9GAMM</name>
<sequence>MTVGTYIPPYFRQDDPAVIAEVVATHPFAALVLADKGQMPCVHLPFLRFGEATRPDTWRFESHLARANPVAEALADGRELSAILIFTGPDAYVSPRWYVDAHDTSVPTWNYQTVHVRGRVRLAGEGDPEWLDRHLHDLIDTHQARIGGDPFDWDHLPERQIAGMKAAIVGIELLPERIEGIEKLAQNKTAADQDGVIEGLHRRGDAECDAMADLMRARDRG</sequence>
<dbReference type="PIRSF" id="PIRSF010372">
    <property type="entry name" value="PaiB"/>
    <property type="match status" value="1"/>
</dbReference>
<dbReference type="PANTHER" id="PTHR35802:SF1">
    <property type="entry name" value="PROTEASE SYNTHASE AND SPORULATION PROTEIN PAI 2"/>
    <property type="match status" value="1"/>
</dbReference>
<dbReference type="RefSeq" id="WP_156573770.1">
    <property type="nucleotide sequence ID" value="NZ_CP046415.1"/>
</dbReference>
<evidence type="ECO:0000313" key="2">
    <source>
        <dbReference type="Proteomes" id="UP000427716"/>
    </source>
</evidence>
<gene>
    <name evidence="1" type="ORF">GM160_05435</name>
</gene>
<dbReference type="KEGG" id="ghl:GM160_05435"/>
<accession>A0A6I6D373</accession>
<reference evidence="1 2" key="1">
    <citation type="submission" date="2019-11" db="EMBL/GenBank/DDBJ databases">
        <authorList>
            <person name="Zhang J."/>
            <person name="Sun C."/>
        </authorList>
    </citation>
    <scope>NUCLEOTIDE SEQUENCE [LARGE SCALE GENOMIC DNA]</scope>
    <source>
        <strain evidence="2">sp2</strain>
    </source>
</reference>
<dbReference type="Gene3D" id="2.30.110.10">
    <property type="entry name" value="Electron Transport, Fmn-binding Protein, Chain A"/>
    <property type="match status" value="1"/>
</dbReference>
<evidence type="ECO:0000313" key="1">
    <source>
        <dbReference type="EMBL" id="QGT78383.1"/>
    </source>
</evidence>
<protein>
    <submittedName>
        <fullName evidence="1">FMN-binding negative transcriptional regulator</fullName>
    </submittedName>
</protein>
<dbReference type="InterPro" id="IPR012349">
    <property type="entry name" value="Split_barrel_FMN-bd"/>
</dbReference>
<dbReference type="SUPFAM" id="SSF50475">
    <property type="entry name" value="FMN-binding split barrel"/>
    <property type="match status" value="1"/>
</dbReference>
<dbReference type="PANTHER" id="PTHR35802">
    <property type="entry name" value="PROTEASE SYNTHASE AND SPORULATION PROTEIN PAI 2"/>
    <property type="match status" value="1"/>
</dbReference>
<dbReference type="AlphaFoldDB" id="A0A6I6D373"/>
<keyword evidence="2" id="KW-1185">Reference proteome</keyword>